<keyword evidence="1" id="KW-0812">Transmembrane</keyword>
<name>A0A7S4QM70_9DINO</name>
<reference evidence="2" key="1">
    <citation type="submission" date="2021-01" db="EMBL/GenBank/DDBJ databases">
        <authorList>
            <person name="Corre E."/>
            <person name="Pelletier E."/>
            <person name="Niang G."/>
            <person name="Scheremetjew M."/>
            <person name="Finn R."/>
            <person name="Kale V."/>
            <person name="Holt S."/>
            <person name="Cochrane G."/>
            <person name="Meng A."/>
            <person name="Brown T."/>
            <person name="Cohen L."/>
        </authorList>
    </citation>
    <scope>NUCLEOTIDE SEQUENCE</scope>
    <source>
        <strain evidence="2">CCMP3105</strain>
    </source>
</reference>
<dbReference type="AlphaFoldDB" id="A0A7S4QM70"/>
<protein>
    <recommendedName>
        <fullName evidence="3">Transmembrane protein</fullName>
    </recommendedName>
</protein>
<proteinExistence type="predicted"/>
<feature type="transmembrane region" description="Helical" evidence="1">
    <location>
        <begin position="365"/>
        <end position="383"/>
    </location>
</feature>
<evidence type="ECO:0000313" key="2">
    <source>
        <dbReference type="EMBL" id="CAE4587108.1"/>
    </source>
</evidence>
<accession>A0A7S4QM70</accession>
<gene>
    <name evidence="2" type="ORF">AMON00008_LOCUS22265</name>
</gene>
<feature type="transmembrane region" description="Helical" evidence="1">
    <location>
        <begin position="120"/>
        <end position="147"/>
    </location>
</feature>
<keyword evidence="1" id="KW-0472">Membrane</keyword>
<feature type="transmembrane region" description="Helical" evidence="1">
    <location>
        <begin position="234"/>
        <end position="257"/>
    </location>
</feature>
<sequence length="459" mass="51439">MATERMSELQLLKLKTRQLEEEAKNRTELAEAEICHREAVQKSFASRCFATAVAWATSELVFSCAELLADPSAKHGQAQEVSLGTQFWCRLAYAAVCYAICPYIIWILRPSGGQTDGNGFFADFLKLVAGCTPMVLSWSILNAWVALMNWAGNAGWDDLIAAAVLTVVMSVVEMLPLYRWAKAGVDAGGQEDKLFKRYVVFPAYSTLAAGKLWNNFFNWPMTEINAQVAGKPNIIFLTQLVFYIILSSSIIYVTAWWSQRSEHLAKEFGKGDEKHHTQSEEHHLADMERTMGAYFVSCLSFVYAWGLSNTLNAFFFNLMFGCSGASSCGYATNCLYAIVLTAGFTFYATGMTYQNRLRPWGKAHQSVMILSMSLCVGWAWKGYFNTTITAFAAESGFGRVTCYLVLTIALWIFAGLFWHSFLKERRRAKYFRQQALRRTKVDPSSITVAADEPSSLHSI</sequence>
<keyword evidence="1" id="KW-1133">Transmembrane helix</keyword>
<evidence type="ECO:0008006" key="3">
    <source>
        <dbReference type="Google" id="ProtNLM"/>
    </source>
</evidence>
<feature type="transmembrane region" description="Helical" evidence="1">
    <location>
        <begin position="91"/>
        <end position="108"/>
    </location>
</feature>
<feature type="transmembrane region" description="Helical" evidence="1">
    <location>
        <begin position="403"/>
        <end position="422"/>
    </location>
</feature>
<feature type="transmembrane region" description="Helical" evidence="1">
    <location>
        <begin position="335"/>
        <end position="353"/>
    </location>
</feature>
<feature type="transmembrane region" description="Helical" evidence="1">
    <location>
        <begin position="293"/>
        <end position="315"/>
    </location>
</feature>
<evidence type="ECO:0000256" key="1">
    <source>
        <dbReference type="SAM" id="Phobius"/>
    </source>
</evidence>
<feature type="transmembrane region" description="Helical" evidence="1">
    <location>
        <begin position="159"/>
        <end position="178"/>
    </location>
</feature>
<organism evidence="2">
    <name type="scientific">Alexandrium monilatum</name>
    <dbReference type="NCBI Taxonomy" id="311494"/>
    <lineage>
        <taxon>Eukaryota</taxon>
        <taxon>Sar</taxon>
        <taxon>Alveolata</taxon>
        <taxon>Dinophyceae</taxon>
        <taxon>Gonyaulacales</taxon>
        <taxon>Pyrocystaceae</taxon>
        <taxon>Alexandrium</taxon>
    </lineage>
</organism>
<dbReference type="EMBL" id="HBNR01032461">
    <property type="protein sequence ID" value="CAE4587108.1"/>
    <property type="molecule type" value="Transcribed_RNA"/>
</dbReference>